<evidence type="ECO:0000313" key="1">
    <source>
        <dbReference type="EMBL" id="MFC4025050.1"/>
    </source>
</evidence>
<dbReference type="EMBL" id="JBHSAO010000011">
    <property type="protein sequence ID" value="MFC4025050.1"/>
    <property type="molecule type" value="Genomic_DNA"/>
</dbReference>
<dbReference type="Proteomes" id="UP001595772">
    <property type="component" value="Unassembled WGS sequence"/>
</dbReference>
<organism evidence="1 2">
    <name type="scientific">Oceanobacillus longus</name>
    <dbReference type="NCBI Taxonomy" id="930120"/>
    <lineage>
        <taxon>Bacteria</taxon>
        <taxon>Bacillati</taxon>
        <taxon>Bacillota</taxon>
        <taxon>Bacilli</taxon>
        <taxon>Bacillales</taxon>
        <taxon>Bacillaceae</taxon>
        <taxon>Oceanobacillus</taxon>
    </lineage>
</organism>
<evidence type="ECO:0000313" key="2">
    <source>
        <dbReference type="Proteomes" id="UP001595772"/>
    </source>
</evidence>
<dbReference type="RefSeq" id="WP_379497546.1">
    <property type="nucleotide sequence ID" value="NZ_JBHSAO010000011.1"/>
</dbReference>
<name>A0ABV8GZF6_9BACI</name>
<sequence>MKNIIISGSKRVVVNSKETVVFPTLAEVDIEKDIVVIPTKLLDKVSSGRNVKLYFELENDAFFQKLKDLLSKTEKPKGVFRYRRITASDKNESLLVEDIIMITSLFGEPEAIFVKRSNDDFTPKHVIVTLNFGGGTMAHVEYTLLDKEQIEFDWCGIQQIIEFNSDEMSALISETTPSSALTMRTDTILENAHTVDENVLAKLAKYRNLLDGGMES</sequence>
<keyword evidence="2" id="KW-1185">Reference proteome</keyword>
<gene>
    <name evidence="1" type="ORF">ACFOUV_14745</name>
</gene>
<accession>A0ABV8GZF6</accession>
<protein>
    <submittedName>
        <fullName evidence="1">Uncharacterized protein</fullName>
    </submittedName>
</protein>
<reference evidence="2" key="1">
    <citation type="journal article" date="2019" name="Int. J. Syst. Evol. Microbiol.">
        <title>The Global Catalogue of Microorganisms (GCM) 10K type strain sequencing project: providing services to taxonomists for standard genome sequencing and annotation.</title>
        <authorList>
            <consortium name="The Broad Institute Genomics Platform"/>
            <consortium name="The Broad Institute Genome Sequencing Center for Infectious Disease"/>
            <person name="Wu L."/>
            <person name="Ma J."/>
        </authorList>
    </citation>
    <scope>NUCLEOTIDE SEQUENCE [LARGE SCALE GENOMIC DNA]</scope>
    <source>
        <strain evidence="2">IBRC-M 10703</strain>
    </source>
</reference>
<proteinExistence type="predicted"/>
<comment type="caution">
    <text evidence="1">The sequence shown here is derived from an EMBL/GenBank/DDBJ whole genome shotgun (WGS) entry which is preliminary data.</text>
</comment>